<evidence type="ECO:0000313" key="1">
    <source>
        <dbReference type="EMBL" id="KAG7482843.1"/>
    </source>
</evidence>
<name>A0AAV6Q6I5_SOLSE</name>
<accession>A0AAV6Q6I5</accession>
<proteinExistence type="predicted"/>
<keyword evidence="2" id="KW-1185">Reference proteome</keyword>
<dbReference type="AlphaFoldDB" id="A0AAV6Q6I5"/>
<reference evidence="1 2" key="1">
    <citation type="journal article" date="2021" name="Sci. Rep.">
        <title>Chromosome anchoring in Senegalese sole (Solea senegalensis) reveals sex-associated markers and genome rearrangements in flatfish.</title>
        <authorList>
            <person name="Guerrero-Cozar I."/>
            <person name="Gomez-Garrido J."/>
            <person name="Berbel C."/>
            <person name="Martinez-Blanch J.F."/>
            <person name="Alioto T."/>
            <person name="Claros M.G."/>
            <person name="Gagnaire P.A."/>
            <person name="Manchado M."/>
        </authorList>
    </citation>
    <scope>NUCLEOTIDE SEQUENCE [LARGE SCALE GENOMIC DNA]</scope>
    <source>
        <strain evidence="1">Sse05_10M</strain>
    </source>
</reference>
<dbReference type="Proteomes" id="UP000693946">
    <property type="component" value="Linkage Group LG7"/>
</dbReference>
<dbReference type="EMBL" id="JAGKHQ010000019">
    <property type="protein sequence ID" value="KAG7482843.1"/>
    <property type="molecule type" value="Genomic_DNA"/>
</dbReference>
<evidence type="ECO:0000313" key="2">
    <source>
        <dbReference type="Proteomes" id="UP000693946"/>
    </source>
</evidence>
<organism evidence="1 2">
    <name type="scientific">Solea senegalensis</name>
    <name type="common">Senegalese sole</name>
    <dbReference type="NCBI Taxonomy" id="28829"/>
    <lineage>
        <taxon>Eukaryota</taxon>
        <taxon>Metazoa</taxon>
        <taxon>Chordata</taxon>
        <taxon>Craniata</taxon>
        <taxon>Vertebrata</taxon>
        <taxon>Euteleostomi</taxon>
        <taxon>Actinopterygii</taxon>
        <taxon>Neopterygii</taxon>
        <taxon>Teleostei</taxon>
        <taxon>Neoteleostei</taxon>
        <taxon>Acanthomorphata</taxon>
        <taxon>Carangaria</taxon>
        <taxon>Pleuronectiformes</taxon>
        <taxon>Pleuronectoidei</taxon>
        <taxon>Soleidae</taxon>
        <taxon>Solea</taxon>
    </lineage>
</organism>
<gene>
    <name evidence="1" type="ORF">JOB18_031915</name>
</gene>
<protein>
    <submittedName>
        <fullName evidence="1">Uncharacterized protein</fullName>
    </submittedName>
</protein>
<comment type="caution">
    <text evidence="1">The sequence shown here is derived from an EMBL/GenBank/DDBJ whole genome shotgun (WGS) entry which is preliminary data.</text>
</comment>
<sequence length="104" mass="11227">MVAQLISSIIAEVTEPTDWCALIVPSPKCSKDGVRVCVDLKRRNKGVKLERYTLHTGQHNSHGKPMLAAIAWALHYYRTTTGSCGQLPSVPADADRGVLGVVGN</sequence>